<organism evidence="5 6">
    <name type="scientific">Spirochaeta isovalerica</name>
    <dbReference type="NCBI Taxonomy" id="150"/>
    <lineage>
        <taxon>Bacteria</taxon>
        <taxon>Pseudomonadati</taxon>
        <taxon>Spirochaetota</taxon>
        <taxon>Spirochaetia</taxon>
        <taxon>Spirochaetales</taxon>
        <taxon>Spirochaetaceae</taxon>
        <taxon>Spirochaeta</taxon>
    </lineage>
</organism>
<comment type="subcellular location">
    <subcellularLocation>
        <location evidence="4">Cytoplasm</location>
    </subcellularLocation>
</comment>
<sequence length="244" mass="28139">MSFPWLSEEEHIFFPPVEESTEEGIVAVGGNLSPGVLLSAYRQGIFPWYSEGQDILWWSPDPRFVLFTENLKISKSMKKEIRKKKYEVVLDRNFQKVIGACRDSVRKGQRGTWITEDMFRAYCAIHEMGWAHSVEVLDKGNLVAGLYGVSIGRVFFGESMFTRVPNGSKTALILLTLFLKDRGFKIIDSQDHTDHLESLGAENIRREDFYGILKKELSFPDYRGMWNRIFPEFPDSEGLRDILK</sequence>
<dbReference type="Proteomes" id="UP000587760">
    <property type="component" value="Unassembled WGS sequence"/>
</dbReference>
<dbReference type="PANTHER" id="PTHR30098:SF2">
    <property type="entry name" value="LEUCYL_PHENYLALANYL-TRNA--PROTEIN TRANSFERASE"/>
    <property type="match status" value="1"/>
</dbReference>
<comment type="caution">
    <text evidence="5">The sequence shown here is derived from an EMBL/GenBank/DDBJ whole genome shotgun (WGS) entry which is preliminary data.</text>
</comment>
<name>A0A841RAT6_9SPIO</name>
<comment type="function">
    <text evidence="4">Functions in the N-end rule pathway of protein degradation where it conjugates Leu, Phe and, less efficiently, Met from aminoacyl-tRNAs to the N-termini of proteins containing an N-terminal arginine or lysine.</text>
</comment>
<comment type="catalytic activity">
    <reaction evidence="4">
        <text>N-terminal L-lysyl-[protein] + L-leucyl-tRNA(Leu) = N-terminal L-leucyl-L-lysyl-[protein] + tRNA(Leu) + H(+)</text>
        <dbReference type="Rhea" id="RHEA:12340"/>
        <dbReference type="Rhea" id="RHEA-COMP:9613"/>
        <dbReference type="Rhea" id="RHEA-COMP:9622"/>
        <dbReference type="Rhea" id="RHEA-COMP:12670"/>
        <dbReference type="Rhea" id="RHEA-COMP:12671"/>
        <dbReference type="ChEBI" id="CHEBI:15378"/>
        <dbReference type="ChEBI" id="CHEBI:65249"/>
        <dbReference type="ChEBI" id="CHEBI:78442"/>
        <dbReference type="ChEBI" id="CHEBI:78494"/>
        <dbReference type="ChEBI" id="CHEBI:133043"/>
        <dbReference type="EC" id="2.3.2.6"/>
    </reaction>
</comment>
<reference evidence="5 6" key="1">
    <citation type="submission" date="2020-08" db="EMBL/GenBank/DDBJ databases">
        <title>Genomic Encyclopedia of Type Strains, Phase IV (KMG-IV): sequencing the most valuable type-strain genomes for metagenomic binning, comparative biology and taxonomic classification.</title>
        <authorList>
            <person name="Goeker M."/>
        </authorList>
    </citation>
    <scope>NUCLEOTIDE SEQUENCE [LARGE SCALE GENOMIC DNA]</scope>
    <source>
        <strain evidence="5 6">DSM 2461</strain>
    </source>
</reference>
<keyword evidence="1 4" id="KW-0963">Cytoplasm</keyword>
<accession>A0A841RAT6</accession>
<keyword evidence="6" id="KW-1185">Reference proteome</keyword>
<evidence type="ECO:0000313" key="5">
    <source>
        <dbReference type="EMBL" id="MBB6480826.1"/>
    </source>
</evidence>
<dbReference type="RefSeq" id="WP_184747084.1">
    <property type="nucleotide sequence ID" value="NZ_JACHGJ010000004.1"/>
</dbReference>
<dbReference type="EMBL" id="JACHGJ010000004">
    <property type="protein sequence ID" value="MBB6480826.1"/>
    <property type="molecule type" value="Genomic_DNA"/>
</dbReference>
<dbReference type="Gene3D" id="3.40.630.70">
    <property type="entry name" value="Leucyl/phenylalanyl-tRNA-protein transferase, C-terminal domain"/>
    <property type="match status" value="1"/>
</dbReference>
<dbReference type="InterPro" id="IPR016181">
    <property type="entry name" value="Acyl_CoA_acyltransferase"/>
</dbReference>
<dbReference type="GO" id="GO:0030163">
    <property type="term" value="P:protein catabolic process"/>
    <property type="evidence" value="ECO:0007669"/>
    <property type="project" value="UniProtKB-UniRule"/>
</dbReference>
<evidence type="ECO:0000256" key="4">
    <source>
        <dbReference type="HAMAP-Rule" id="MF_00688"/>
    </source>
</evidence>
<comment type="similarity">
    <text evidence="4">Belongs to the L/F-transferase family.</text>
</comment>
<dbReference type="NCBIfam" id="TIGR00667">
    <property type="entry name" value="aat"/>
    <property type="match status" value="1"/>
</dbReference>
<dbReference type="InterPro" id="IPR042203">
    <property type="entry name" value="Leu/Phe-tRNA_Trfase_C"/>
</dbReference>
<dbReference type="InterPro" id="IPR042221">
    <property type="entry name" value="Leu/Phe-tRNA_Trfase_N"/>
</dbReference>
<dbReference type="InterPro" id="IPR004616">
    <property type="entry name" value="Leu/Phe-tRNA_Trfase"/>
</dbReference>
<dbReference type="AlphaFoldDB" id="A0A841RAT6"/>
<evidence type="ECO:0000313" key="6">
    <source>
        <dbReference type="Proteomes" id="UP000587760"/>
    </source>
</evidence>
<evidence type="ECO:0000256" key="1">
    <source>
        <dbReference type="ARBA" id="ARBA00022490"/>
    </source>
</evidence>
<proteinExistence type="inferred from homology"/>
<protein>
    <recommendedName>
        <fullName evidence="4">Leucyl/phenylalanyl-tRNA--protein transferase</fullName>
        <ecNumber evidence="4">2.3.2.6</ecNumber>
    </recommendedName>
    <alternativeName>
        <fullName evidence="4">L/F-transferase</fullName>
    </alternativeName>
    <alternativeName>
        <fullName evidence="4">Leucyltransferase</fullName>
    </alternativeName>
    <alternativeName>
        <fullName evidence="4">Phenyalanyltransferase</fullName>
    </alternativeName>
</protein>
<evidence type="ECO:0000256" key="3">
    <source>
        <dbReference type="ARBA" id="ARBA00023315"/>
    </source>
</evidence>
<dbReference type="HAMAP" id="MF_00688">
    <property type="entry name" value="Leu_Phe_trans"/>
    <property type="match status" value="1"/>
</dbReference>
<dbReference type="EC" id="2.3.2.6" evidence="4"/>
<dbReference type="GO" id="GO:0005737">
    <property type="term" value="C:cytoplasm"/>
    <property type="evidence" value="ECO:0007669"/>
    <property type="project" value="UniProtKB-SubCell"/>
</dbReference>
<dbReference type="GO" id="GO:0008914">
    <property type="term" value="F:leucyl-tRNA--protein transferase activity"/>
    <property type="evidence" value="ECO:0007669"/>
    <property type="project" value="UniProtKB-UniRule"/>
</dbReference>
<dbReference type="PANTHER" id="PTHR30098">
    <property type="entry name" value="LEUCYL/PHENYLALANYL-TRNA--PROTEIN TRANSFERASE"/>
    <property type="match status" value="1"/>
</dbReference>
<keyword evidence="3 4" id="KW-0012">Acyltransferase</keyword>
<dbReference type="SUPFAM" id="SSF55729">
    <property type="entry name" value="Acyl-CoA N-acyltransferases (Nat)"/>
    <property type="match status" value="1"/>
</dbReference>
<comment type="catalytic activity">
    <reaction evidence="4">
        <text>L-phenylalanyl-tRNA(Phe) + an N-terminal L-alpha-aminoacyl-[protein] = an N-terminal L-phenylalanyl-L-alpha-aminoacyl-[protein] + tRNA(Phe)</text>
        <dbReference type="Rhea" id="RHEA:43632"/>
        <dbReference type="Rhea" id="RHEA-COMP:9668"/>
        <dbReference type="Rhea" id="RHEA-COMP:9699"/>
        <dbReference type="Rhea" id="RHEA-COMP:10636"/>
        <dbReference type="Rhea" id="RHEA-COMP:10637"/>
        <dbReference type="ChEBI" id="CHEBI:78442"/>
        <dbReference type="ChEBI" id="CHEBI:78531"/>
        <dbReference type="ChEBI" id="CHEBI:78597"/>
        <dbReference type="ChEBI" id="CHEBI:83561"/>
        <dbReference type="EC" id="2.3.2.6"/>
    </reaction>
</comment>
<gene>
    <name evidence="4" type="primary">aat</name>
    <name evidence="5" type="ORF">HNR50_002499</name>
</gene>
<comment type="catalytic activity">
    <reaction evidence="4">
        <text>N-terminal L-arginyl-[protein] + L-leucyl-tRNA(Leu) = N-terminal L-leucyl-L-arginyl-[protein] + tRNA(Leu) + H(+)</text>
        <dbReference type="Rhea" id="RHEA:50416"/>
        <dbReference type="Rhea" id="RHEA-COMP:9613"/>
        <dbReference type="Rhea" id="RHEA-COMP:9622"/>
        <dbReference type="Rhea" id="RHEA-COMP:12672"/>
        <dbReference type="Rhea" id="RHEA-COMP:12673"/>
        <dbReference type="ChEBI" id="CHEBI:15378"/>
        <dbReference type="ChEBI" id="CHEBI:64719"/>
        <dbReference type="ChEBI" id="CHEBI:78442"/>
        <dbReference type="ChEBI" id="CHEBI:78494"/>
        <dbReference type="ChEBI" id="CHEBI:133044"/>
        <dbReference type="EC" id="2.3.2.6"/>
    </reaction>
</comment>
<dbReference type="Pfam" id="PF03588">
    <property type="entry name" value="Leu_Phe_trans"/>
    <property type="match status" value="1"/>
</dbReference>
<dbReference type="Gene3D" id="3.30.70.3550">
    <property type="entry name" value="Leucyl/phenylalanyl-tRNA-protein transferase, N-terminal domain"/>
    <property type="match status" value="1"/>
</dbReference>
<evidence type="ECO:0000256" key="2">
    <source>
        <dbReference type="ARBA" id="ARBA00022679"/>
    </source>
</evidence>
<keyword evidence="2 4" id="KW-0808">Transferase</keyword>